<name>A0A3M3AQT4_PSEA0</name>
<protein>
    <submittedName>
        <fullName evidence="2">Uncharacterized protein</fullName>
    </submittedName>
</protein>
<dbReference type="EMBL" id="RBOA01000116">
    <property type="protein sequence ID" value="RMM02436.1"/>
    <property type="molecule type" value="Genomic_DNA"/>
</dbReference>
<sequence>MGSLYFASDKAIFDALTQRSLTSAELRKVFLSRGIVISNESDKKFLASRFSALFHDYYDYRSLSLLVGGRDSREKTTNVVVTTAVSKDQLTDALTSVKEWLVDNEHEQAEVAVHGDQLKLTVKYQKLDLSQAEFRQVVEKTAEVTLEKQGNGWKITGPMNDKFKDITDQLYSQIEIVTDQDVATRTISLEAIPDGGIRTNFLRDLIRNLKDMEVVDVVDVSTFNPKDREDDDLDLSDEALVIEDSIEIESEDDGEEDDPEAELAKPQPEARVHKIIRIDKASLKGKGVLESKQLLELEGHGFYLWKIRWTAREKLVGSEIVQFEAQFGNQAKCCDFSYIVKGVYNYNNGKYAKSLVRAEPVFEQKLKIRLEEAAQKTLDGIEGSLMK</sequence>
<evidence type="ECO:0000256" key="1">
    <source>
        <dbReference type="SAM" id="MobiDB-lite"/>
    </source>
</evidence>
<reference evidence="2 3" key="1">
    <citation type="submission" date="2018-08" db="EMBL/GenBank/DDBJ databases">
        <title>Recombination of ecologically and evolutionarily significant loci maintains genetic cohesion in the Pseudomonas syringae species complex.</title>
        <authorList>
            <person name="Dillon M."/>
            <person name="Thakur S."/>
            <person name="Almeida R.N.D."/>
            <person name="Weir B.S."/>
            <person name="Guttman D.S."/>
        </authorList>
    </citation>
    <scope>NUCLEOTIDE SEQUENCE [LARGE SCALE GENOMIC DNA]</scope>
    <source>
        <strain evidence="2 3">ICMP 8636</strain>
    </source>
</reference>
<feature type="compositionally biased region" description="Acidic residues" evidence="1">
    <location>
        <begin position="246"/>
        <end position="261"/>
    </location>
</feature>
<organism evidence="2 3">
    <name type="scientific">Pseudomonas amygdali pv. eriobotryae</name>
    <dbReference type="NCBI Taxonomy" id="129137"/>
    <lineage>
        <taxon>Bacteria</taxon>
        <taxon>Pseudomonadati</taxon>
        <taxon>Pseudomonadota</taxon>
        <taxon>Gammaproteobacteria</taxon>
        <taxon>Pseudomonadales</taxon>
        <taxon>Pseudomonadaceae</taxon>
        <taxon>Pseudomonas</taxon>
        <taxon>Pseudomonas amygdali</taxon>
    </lineage>
</organism>
<feature type="region of interest" description="Disordered" evidence="1">
    <location>
        <begin position="246"/>
        <end position="268"/>
    </location>
</feature>
<proteinExistence type="predicted"/>
<comment type="caution">
    <text evidence="2">The sequence shown here is derived from an EMBL/GenBank/DDBJ whole genome shotgun (WGS) entry which is preliminary data.</text>
</comment>
<evidence type="ECO:0000313" key="2">
    <source>
        <dbReference type="EMBL" id="RMM02436.1"/>
    </source>
</evidence>
<dbReference type="Proteomes" id="UP000272627">
    <property type="component" value="Unassembled WGS sequence"/>
</dbReference>
<evidence type="ECO:0000313" key="3">
    <source>
        <dbReference type="Proteomes" id="UP000272627"/>
    </source>
</evidence>
<accession>A0A3M3AQT4</accession>
<dbReference type="AlphaFoldDB" id="A0A3M3AQT4"/>
<gene>
    <name evidence="2" type="ORF">ALQ86_103018</name>
</gene>